<proteinExistence type="predicted"/>
<dbReference type="Gene3D" id="3.80.10.10">
    <property type="entry name" value="Ribonuclease Inhibitor"/>
    <property type="match status" value="1"/>
</dbReference>
<dbReference type="PANTHER" id="PTHR31293:SF12">
    <property type="entry name" value="RNI-LIKE SUPERFAMILY PROTEIN"/>
    <property type="match status" value="1"/>
</dbReference>
<sequence>MLFLPQRYPKITFILICLAMNDLGNTVPERNYNTTRRRDDDDDDGCSEAANLLPDRLSELPESLLVQILSLLRIEEAVRTGVLSTRWKNLWNHIDNIIIIYPLKKNKTWCDSEQKRFISIVDQTLTRLTCPNIKLFSLSTSTDGLDNWLHWVYSRNVEFLQLDYMGHRYTPPEWFFHLSSLVHLDIARCDFINLGSVVSWTSLKSLSLSNVIISDEQISMILSGCPVLEDVVFDNIISDLYLDDDDDVVTLLNIVSPSVKTLTVIPLDGIDTMELLEINAPSIQYLEILGDSYCLDIRLINVSSLVKANLDYACYDEDDSSIEEDYDGDFPGGPTKLNVDDFHLLVATRLLKSVCHLEELEFGPQLIQALSILKLWHKPCPLFSCKHLTLHLRVLRYELPGIAYLLQNSPRLETLVIKVKEPCTTYQTNFSLYLNRICKFEGDAYLRRERGDFLRLKNMKISHFLSLCCHNELTRRNKEYCGFELAAYIVKSACVLEKLAITSAEDDLCNCPTNCSMRYVSLLSHKSWHSFCDGKEVCEWKLRKKSPCQILFSNARWMSPNSVNLRNHI</sequence>
<dbReference type="PROSITE" id="PS50181">
    <property type="entry name" value="FBOX"/>
    <property type="match status" value="1"/>
</dbReference>
<keyword evidence="3" id="KW-1185">Reference proteome</keyword>
<evidence type="ECO:0000313" key="2">
    <source>
        <dbReference type="EMBL" id="KAG8363738.1"/>
    </source>
</evidence>
<comment type="caution">
    <text evidence="2">The sequence shown here is derived from an EMBL/GenBank/DDBJ whole genome shotgun (WGS) entry which is preliminary data.</text>
</comment>
<dbReference type="InterPro" id="IPR055294">
    <property type="entry name" value="FBL60-like"/>
</dbReference>
<feature type="domain" description="F-box" evidence="1">
    <location>
        <begin position="54"/>
        <end position="101"/>
    </location>
</feature>
<dbReference type="InterPro" id="IPR055411">
    <property type="entry name" value="LRR_FXL15/At3g58940/PEG3-like"/>
</dbReference>
<evidence type="ECO:0000313" key="3">
    <source>
        <dbReference type="Proteomes" id="UP000826271"/>
    </source>
</evidence>
<dbReference type="Pfam" id="PF00646">
    <property type="entry name" value="F-box"/>
    <property type="match status" value="1"/>
</dbReference>
<dbReference type="InterPro" id="IPR032675">
    <property type="entry name" value="LRR_dom_sf"/>
</dbReference>
<dbReference type="InterPro" id="IPR053781">
    <property type="entry name" value="F-box_AtFBL13-like"/>
</dbReference>
<dbReference type="InterPro" id="IPR036047">
    <property type="entry name" value="F-box-like_dom_sf"/>
</dbReference>
<evidence type="ECO:0000259" key="1">
    <source>
        <dbReference type="PROSITE" id="PS50181"/>
    </source>
</evidence>
<organism evidence="2 3">
    <name type="scientific">Buddleja alternifolia</name>
    <dbReference type="NCBI Taxonomy" id="168488"/>
    <lineage>
        <taxon>Eukaryota</taxon>
        <taxon>Viridiplantae</taxon>
        <taxon>Streptophyta</taxon>
        <taxon>Embryophyta</taxon>
        <taxon>Tracheophyta</taxon>
        <taxon>Spermatophyta</taxon>
        <taxon>Magnoliopsida</taxon>
        <taxon>eudicotyledons</taxon>
        <taxon>Gunneridae</taxon>
        <taxon>Pentapetalae</taxon>
        <taxon>asterids</taxon>
        <taxon>lamiids</taxon>
        <taxon>Lamiales</taxon>
        <taxon>Scrophulariaceae</taxon>
        <taxon>Buddlejeae</taxon>
        <taxon>Buddleja</taxon>
    </lineage>
</organism>
<dbReference type="InterPro" id="IPR001810">
    <property type="entry name" value="F-box_dom"/>
</dbReference>
<dbReference type="EMBL" id="WHWC01000019">
    <property type="protein sequence ID" value="KAG8363738.1"/>
    <property type="molecule type" value="Genomic_DNA"/>
</dbReference>
<dbReference type="PANTHER" id="PTHR31293">
    <property type="entry name" value="RNI-LIKE SUPERFAMILY PROTEIN"/>
    <property type="match status" value="1"/>
</dbReference>
<name>A0AAV6W245_9LAMI</name>
<dbReference type="Pfam" id="PF24758">
    <property type="entry name" value="LRR_At5g56370"/>
    <property type="match status" value="1"/>
</dbReference>
<dbReference type="AlphaFoldDB" id="A0AAV6W245"/>
<dbReference type="SUPFAM" id="SSF52058">
    <property type="entry name" value="L domain-like"/>
    <property type="match status" value="1"/>
</dbReference>
<dbReference type="CDD" id="cd22160">
    <property type="entry name" value="F-box_AtFBL13-like"/>
    <property type="match status" value="1"/>
</dbReference>
<accession>A0AAV6W245</accession>
<gene>
    <name evidence="2" type="ORF">BUALT_Bualt19G0053500</name>
</gene>
<reference evidence="2" key="1">
    <citation type="submission" date="2019-10" db="EMBL/GenBank/DDBJ databases">
        <authorList>
            <person name="Zhang R."/>
            <person name="Pan Y."/>
            <person name="Wang J."/>
            <person name="Ma R."/>
            <person name="Yu S."/>
        </authorList>
    </citation>
    <scope>NUCLEOTIDE SEQUENCE</scope>
    <source>
        <strain evidence="2">LA-IB0</strain>
        <tissue evidence="2">Leaf</tissue>
    </source>
</reference>
<dbReference type="SUPFAM" id="SSF81383">
    <property type="entry name" value="F-box domain"/>
    <property type="match status" value="1"/>
</dbReference>
<dbReference type="Proteomes" id="UP000826271">
    <property type="component" value="Unassembled WGS sequence"/>
</dbReference>
<protein>
    <recommendedName>
        <fullName evidence="1">F-box domain-containing protein</fullName>
    </recommendedName>
</protein>